<dbReference type="InterPro" id="IPR015590">
    <property type="entry name" value="Aldehyde_DH_dom"/>
</dbReference>
<accession>A0ABM7PSP5</accession>
<evidence type="ECO:0000313" key="7">
    <source>
        <dbReference type="Proteomes" id="UP001319861"/>
    </source>
</evidence>
<dbReference type="Gene3D" id="3.40.309.10">
    <property type="entry name" value="Aldehyde Dehydrogenase, Chain A, domain 2"/>
    <property type="match status" value="1"/>
</dbReference>
<dbReference type="InterPro" id="IPR016162">
    <property type="entry name" value="Ald_DH_N"/>
</dbReference>
<dbReference type="PANTHER" id="PTHR11699">
    <property type="entry name" value="ALDEHYDE DEHYDROGENASE-RELATED"/>
    <property type="match status" value="1"/>
</dbReference>
<evidence type="ECO:0000256" key="2">
    <source>
        <dbReference type="PROSITE-ProRule" id="PRU10007"/>
    </source>
</evidence>
<keyword evidence="7" id="KW-1185">Reference proteome</keyword>
<dbReference type="RefSeq" id="WP_229232028.1">
    <property type="nucleotide sequence ID" value="NZ_AP024525.1"/>
</dbReference>
<evidence type="ECO:0000259" key="5">
    <source>
        <dbReference type="Pfam" id="PF00171"/>
    </source>
</evidence>
<gene>
    <name evidence="6" type="ORF">SCMU_11060</name>
</gene>
<feature type="domain" description="Aldehyde dehydrogenase" evidence="5">
    <location>
        <begin position="36"/>
        <end position="491"/>
    </location>
</feature>
<dbReference type="EMBL" id="AP024525">
    <property type="protein sequence ID" value="BCT75264.1"/>
    <property type="molecule type" value="Genomic_DNA"/>
</dbReference>
<dbReference type="PROSITE" id="PS00070">
    <property type="entry name" value="ALDEHYDE_DEHYDR_CYS"/>
    <property type="match status" value="1"/>
</dbReference>
<dbReference type="PROSITE" id="PS00687">
    <property type="entry name" value="ALDEHYDE_DEHYDR_GLU"/>
    <property type="match status" value="1"/>
</dbReference>
<name>A0ABM7PSP5_SINCY</name>
<feature type="region of interest" description="Disordered" evidence="4">
    <location>
        <begin position="1"/>
        <end position="24"/>
    </location>
</feature>
<evidence type="ECO:0000256" key="3">
    <source>
        <dbReference type="RuleBase" id="RU003345"/>
    </source>
</evidence>
<organism evidence="6 7">
    <name type="scientific">Sinomonas cyclohexanicum</name>
    <name type="common">Corynebacterium cyclohexanicum</name>
    <dbReference type="NCBI Taxonomy" id="322009"/>
    <lineage>
        <taxon>Bacteria</taxon>
        <taxon>Bacillati</taxon>
        <taxon>Actinomycetota</taxon>
        <taxon>Actinomycetes</taxon>
        <taxon>Micrococcales</taxon>
        <taxon>Micrococcaceae</taxon>
        <taxon>Sinomonas</taxon>
    </lineage>
</organism>
<evidence type="ECO:0000256" key="4">
    <source>
        <dbReference type="SAM" id="MobiDB-lite"/>
    </source>
</evidence>
<reference evidence="6 7" key="1">
    <citation type="journal article" date="2021" name="J. Biosci. Bioeng.">
        <title>Identification and characterization of a chc gene cluster responsible for the aromatization pathway of cyclohexanecarboxylate degradation in Sinomonas cyclohexanicum ATCC 51369.</title>
        <authorList>
            <person name="Yamamoto T."/>
            <person name="Hasegawa Y."/>
            <person name="Lau P.C.K."/>
            <person name="Iwaki H."/>
        </authorList>
    </citation>
    <scope>NUCLEOTIDE SEQUENCE [LARGE SCALE GENOMIC DNA]</scope>
    <source>
        <strain evidence="6 7">ATCC 51369</strain>
    </source>
</reference>
<comment type="similarity">
    <text evidence="3">Belongs to the aldehyde dehydrogenase family.</text>
</comment>
<dbReference type="InterPro" id="IPR016160">
    <property type="entry name" value="Ald_DH_CS_CYS"/>
</dbReference>
<evidence type="ECO:0000313" key="6">
    <source>
        <dbReference type="EMBL" id="BCT75264.1"/>
    </source>
</evidence>
<evidence type="ECO:0000256" key="1">
    <source>
        <dbReference type="ARBA" id="ARBA00023002"/>
    </source>
</evidence>
<sequence>MTTLATDHSATEAESAGREPGVARHLIDGAWTGTPTTERTNPARPGQVVALSPAGTADDADAAVAAAVRAQPAWAALPAPARGAILLKAATLLEERAGEVAADLVREEGKTLAEAGGEVKRAADVLRFFGSLGWAPSGDVLPSGTPGTTITTRREPMGVFALITPWNFPIAIPAWKAAPALISGNAVVLKPAELTPLSATHLARALTDAGLPDGVFNVVHGRGRVVGEALARDERVAGLSFTGSTAVGLHLKGILDGRRARVQLEMGGKNAVLVLDDADPEAAAAVVAAGAFGLTGQACTATSRVYATPGVREAFTAALVRLAGGYAPGDGLDGARMGAVVSEAQFAQDADAVRGAVSRGAVLLAGTHDADPVGGLFFPPAVLAGMAADDPIVTEEVFGPVVAVLEVADYGAGLAAVNASRYGLTAGICTDSLALATDFAARAQAGVVKVNRPTSGLDLNVPFGGVKDSSTNTFREQGRSAVEFYTWGKTVYLGV</sequence>
<dbReference type="Pfam" id="PF00171">
    <property type="entry name" value="Aldedh"/>
    <property type="match status" value="1"/>
</dbReference>
<proteinExistence type="inferred from homology"/>
<dbReference type="InterPro" id="IPR016163">
    <property type="entry name" value="Ald_DH_C"/>
</dbReference>
<dbReference type="Gene3D" id="3.40.605.10">
    <property type="entry name" value="Aldehyde Dehydrogenase, Chain A, domain 1"/>
    <property type="match status" value="1"/>
</dbReference>
<feature type="active site" evidence="2">
    <location>
        <position position="265"/>
    </location>
</feature>
<dbReference type="InterPro" id="IPR029510">
    <property type="entry name" value="Ald_DH_CS_GLU"/>
</dbReference>
<dbReference type="Proteomes" id="UP001319861">
    <property type="component" value="Chromosome"/>
</dbReference>
<protein>
    <submittedName>
        <fullName evidence="6">Aldehyde dehydrogenase</fullName>
    </submittedName>
</protein>
<dbReference type="SUPFAM" id="SSF53720">
    <property type="entry name" value="ALDH-like"/>
    <property type="match status" value="1"/>
</dbReference>
<dbReference type="InterPro" id="IPR016161">
    <property type="entry name" value="Ald_DH/histidinol_DH"/>
</dbReference>
<feature type="compositionally biased region" description="Basic and acidic residues" evidence="4">
    <location>
        <begin position="9"/>
        <end position="24"/>
    </location>
</feature>
<keyword evidence="1 3" id="KW-0560">Oxidoreductase</keyword>